<dbReference type="PROSITE" id="PS51387">
    <property type="entry name" value="FAD_PCMH"/>
    <property type="match status" value="1"/>
</dbReference>
<evidence type="ECO:0000256" key="3">
    <source>
        <dbReference type="ARBA" id="ARBA00023002"/>
    </source>
</evidence>
<dbReference type="InterPro" id="IPR016166">
    <property type="entry name" value="FAD-bd_PCMH"/>
</dbReference>
<evidence type="ECO:0000313" key="6">
    <source>
        <dbReference type="Proteomes" id="UP000266206"/>
    </source>
</evidence>
<dbReference type="InterPro" id="IPR002346">
    <property type="entry name" value="Mopterin_DH_FAD-bd"/>
</dbReference>
<protein>
    <submittedName>
        <fullName evidence="5">Carbon monoxide dehydrogenase</fullName>
    </submittedName>
</protein>
<feature type="domain" description="FAD-binding PCMH-type" evidence="4">
    <location>
        <begin position="1"/>
        <end position="177"/>
    </location>
</feature>
<dbReference type="InterPro" id="IPR051312">
    <property type="entry name" value="Diverse_Substr_Oxidored"/>
</dbReference>
<dbReference type="SUPFAM" id="SSF56176">
    <property type="entry name" value="FAD-binding/transporter-associated domain-like"/>
    <property type="match status" value="1"/>
</dbReference>
<dbReference type="AlphaFoldDB" id="A0A3A1YWL4"/>
<evidence type="ECO:0000313" key="5">
    <source>
        <dbReference type="EMBL" id="RIY41568.1"/>
    </source>
</evidence>
<proteinExistence type="predicted"/>
<dbReference type="Proteomes" id="UP000266206">
    <property type="component" value="Unassembled WGS sequence"/>
</dbReference>
<keyword evidence="1" id="KW-0285">Flavoprotein</keyword>
<dbReference type="OrthoDB" id="9793944at2"/>
<organism evidence="5 6">
    <name type="scientific">Neopusillimonas maritima</name>
    <dbReference type="NCBI Taxonomy" id="2026239"/>
    <lineage>
        <taxon>Bacteria</taxon>
        <taxon>Pseudomonadati</taxon>
        <taxon>Pseudomonadota</taxon>
        <taxon>Betaproteobacteria</taxon>
        <taxon>Burkholderiales</taxon>
        <taxon>Alcaligenaceae</taxon>
        <taxon>Neopusillimonas</taxon>
    </lineage>
</organism>
<dbReference type="RefSeq" id="WP_119515819.1">
    <property type="nucleotide sequence ID" value="NZ_NQYH01000003.1"/>
</dbReference>
<keyword evidence="2" id="KW-0274">FAD</keyword>
<evidence type="ECO:0000256" key="1">
    <source>
        <dbReference type="ARBA" id="ARBA00022630"/>
    </source>
</evidence>
<dbReference type="EMBL" id="NQYH01000003">
    <property type="protein sequence ID" value="RIY41568.1"/>
    <property type="molecule type" value="Genomic_DNA"/>
</dbReference>
<dbReference type="InterPro" id="IPR016169">
    <property type="entry name" value="FAD-bd_PCMH_sub2"/>
</dbReference>
<dbReference type="PANTHER" id="PTHR42659:SF2">
    <property type="entry name" value="XANTHINE DEHYDROGENASE SUBUNIT C-RELATED"/>
    <property type="match status" value="1"/>
</dbReference>
<comment type="caution">
    <text evidence="5">The sequence shown here is derived from an EMBL/GenBank/DDBJ whole genome shotgun (WGS) entry which is preliminary data.</text>
</comment>
<sequence length="272" mass="29097">MKPAPLAYERASDVQSAVKLAQQDDVVVKFLAGSQSLGPMLNLRLVQPDLLVDITHIPELTQIDENDEGITFGACVTHADIEDLRVPDVTRGALPAVARGIAYRAVRNRGTVGGSLVHADPAADWVSTLAAVGATVTIAGPSGTRRVPVEDLMVSVFETSLEPGEILASVHIPRFSADARWGHYKITRKTGEFAHAMAVLLKDPARNVCRLVIGAIEAKPIVIADASAYFDSAGHLDTDKIETLFAESGLKDPIANKIHMTALTRAVQRAQL</sequence>
<evidence type="ECO:0000256" key="2">
    <source>
        <dbReference type="ARBA" id="ARBA00022827"/>
    </source>
</evidence>
<accession>A0A3A1YWL4</accession>
<dbReference type="InterPro" id="IPR016167">
    <property type="entry name" value="FAD-bd_PCMH_sub1"/>
</dbReference>
<dbReference type="GO" id="GO:0016491">
    <property type="term" value="F:oxidoreductase activity"/>
    <property type="evidence" value="ECO:0007669"/>
    <property type="project" value="UniProtKB-KW"/>
</dbReference>
<keyword evidence="3" id="KW-0560">Oxidoreductase</keyword>
<dbReference type="PANTHER" id="PTHR42659">
    <property type="entry name" value="XANTHINE DEHYDROGENASE SUBUNIT C-RELATED"/>
    <property type="match status" value="1"/>
</dbReference>
<evidence type="ECO:0000259" key="4">
    <source>
        <dbReference type="PROSITE" id="PS51387"/>
    </source>
</evidence>
<dbReference type="GO" id="GO:0071949">
    <property type="term" value="F:FAD binding"/>
    <property type="evidence" value="ECO:0007669"/>
    <property type="project" value="InterPro"/>
</dbReference>
<dbReference type="InterPro" id="IPR036318">
    <property type="entry name" value="FAD-bd_PCMH-like_sf"/>
</dbReference>
<dbReference type="Gene3D" id="3.30.465.10">
    <property type="match status" value="1"/>
</dbReference>
<dbReference type="Pfam" id="PF00941">
    <property type="entry name" value="FAD_binding_5"/>
    <property type="match status" value="1"/>
</dbReference>
<gene>
    <name evidence="5" type="ORF">CJP73_06230</name>
</gene>
<reference evidence="5 6" key="1">
    <citation type="submission" date="2017-08" db="EMBL/GenBank/DDBJ databases">
        <title>Pusillimonas indicus sp. nov., a member of the family Alcaligenaceae isolated from surface seawater.</title>
        <authorList>
            <person name="Li J."/>
        </authorList>
    </citation>
    <scope>NUCLEOTIDE SEQUENCE [LARGE SCALE GENOMIC DNA]</scope>
    <source>
        <strain evidence="5 6">L52-1-41</strain>
    </source>
</reference>
<name>A0A3A1YWL4_9BURK</name>
<dbReference type="Gene3D" id="3.30.43.10">
    <property type="entry name" value="Uridine Diphospho-n-acetylenolpyruvylglucosamine Reductase, domain 2"/>
    <property type="match status" value="1"/>
</dbReference>